<keyword evidence="5" id="KW-1185">Reference proteome</keyword>
<evidence type="ECO:0000313" key="4">
    <source>
        <dbReference type="EMBL" id="PWR75580.1"/>
    </source>
</evidence>
<dbReference type="AlphaFoldDB" id="A0A2V2NA13"/>
<dbReference type="Proteomes" id="UP000245934">
    <property type="component" value="Unassembled WGS sequence"/>
</dbReference>
<keyword evidence="2 3" id="KW-1277">Toxin-antitoxin system</keyword>
<sequence>MSAGGLVRVLRRYHMTIHAKARYENHVLKPMQDLPLHEGEAVIIEIKRSITDQMCGLFATDPKTTEFIIDMDHSMS</sequence>
<gene>
    <name evidence="4" type="ORF">DLD82_03070</name>
</gene>
<dbReference type="InterPro" id="IPR024069">
    <property type="entry name" value="AF2212-like_dom_sf"/>
</dbReference>
<dbReference type="GeneID" id="97609340"/>
<dbReference type="OrthoDB" id="116241at2157"/>
<comment type="similarity">
    <text evidence="1 3">Belongs to the UPF0165 family.</text>
</comment>
<dbReference type="InterPro" id="IPR008203">
    <property type="entry name" value="AF2212-like"/>
</dbReference>
<evidence type="ECO:0000313" key="5">
    <source>
        <dbReference type="Proteomes" id="UP000245934"/>
    </source>
</evidence>
<comment type="function">
    <text evidence="3">Antitoxin component of a type II toxin-antitoxin (TA) system.</text>
</comment>
<name>A0A2V2NA13_9EURY</name>
<dbReference type="SUPFAM" id="SSF141694">
    <property type="entry name" value="AF2212/PG0164-like"/>
    <property type="match status" value="1"/>
</dbReference>
<reference evidence="4 5" key="1">
    <citation type="submission" date="2018-05" db="EMBL/GenBank/DDBJ databases">
        <title>Draft genome of Methanospirillum stamsii Pt1.</title>
        <authorList>
            <person name="Dueholm M.S."/>
            <person name="Nielsen P.H."/>
            <person name="Bakmann L.F."/>
            <person name="Otzen D.E."/>
        </authorList>
    </citation>
    <scope>NUCLEOTIDE SEQUENCE [LARGE SCALE GENOMIC DNA]</scope>
    <source>
        <strain evidence="4 5">Pt1</strain>
    </source>
</reference>
<organism evidence="4 5">
    <name type="scientific">Methanospirillum stamsii</name>
    <dbReference type="NCBI Taxonomy" id="1277351"/>
    <lineage>
        <taxon>Archaea</taxon>
        <taxon>Methanobacteriati</taxon>
        <taxon>Methanobacteriota</taxon>
        <taxon>Stenosarchaea group</taxon>
        <taxon>Methanomicrobia</taxon>
        <taxon>Methanomicrobiales</taxon>
        <taxon>Methanospirillaceae</taxon>
        <taxon>Methanospirillum</taxon>
    </lineage>
</organism>
<evidence type="ECO:0000256" key="2">
    <source>
        <dbReference type="ARBA" id="ARBA00022649"/>
    </source>
</evidence>
<protein>
    <recommendedName>
        <fullName evidence="3">Antitoxin</fullName>
    </recommendedName>
</protein>
<evidence type="ECO:0000256" key="1">
    <source>
        <dbReference type="ARBA" id="ARBA00006615"/>
    </source>
</evidence>
<dbReference type="Gene3D" id="4.10.1150.10">
    <property type="entry name" value="AF2212/PG0164-like"/>
    <property type="match status" value="1"/>
</dbReference>
<accession>A0A2V2NA13</accession>
<dbReference type="Pfam" id="PF01954">
    <property type="entry name" value="AF2212-like"/>
    <property type="match status" value="1"/>
</dbReference>
<dbReference type="RefSeq" id="WP_109939645.1">
    <property type="nucleotide sequence ID" value="NZ_CP176366.1"/>
</dbReference>
<proteinExistence type="inferred from homology"/>
<dbReference type="EMBL" id="QGMZ01000008">
    <property type="protein sequence ID" value="PWR75580.1"/>
    <property type="molecule type" value="Genomic_DNA"/>
</dbReference>
<comment type="caution">
    <text evidence="4">The sequence shown here is derived from an EMBL/GenBank/DDBJ whole genome shotgun (WGS) entry which is preliminary data.</text>
</comment>
<evidence type="ECO:0000256" key="3">
    <source>
        <dbReference type="RuleBase" id="RU368051"/>
    </source>
</evidence>